<dbReference type="PANTHER" id="PTHR30231">
    <property type="entry name" value="DNA POLYMERASE III SUBUNIT EPSILON"/>
    <property type="match status" value="1"/>
</dbReference>
<evidence type="ECO:0000256" key="1">
    <source>
        <dbReference type="ARBA" id="ARBA00022839"/>
    </source>
</evidence>
<dbReference type="InterPro" id="IPR036397">
    <property type="entry name" value="RNaseH_sf"/>
</dbReference>
<dbReference type="RefSeq" id="WP_082175988.1">
    <property type="nucleotide sequence ID" value="NZ_CP012072.1"/>
</dbReference>
<dbReference type="FunFam" id="3.30.420.10:FF:000045">
    <property type="entry name" value="3'-5' exonuclease DinG"/>
    <property type="match status" value="1"/>
</dbReference>
<sequence length="270" mass="28729">MTKQTPVRNCGETMSPGESPRPFAHKIVSKALSRAPKPEIQLGLSSVGTPATRGSWVIVDLETTGLGAGAEITEIGAVRVRDGQLDDEFDTLVRPSRLIPPFITSLTGITPEMVRDAEPIAPALERFISWAGFEGDNPPVFVAHNAAFDVGFLRRAARVSSRPWPPMRVVDTLALARLALPHPLVRNHKLATVAAYFGIATTPRHRALRDARTTATVLLDFITLLAGAGATDVEDLVALSEMAPPHRPQAPTSVSPTGEASKGRGSSPGS</sequence>
<accession>A0AAP9Y849</accession>
<name>A0AAP9Y849_9ACTO</name>
<dbReference type="Pfam" id="PF00929">
    <property type="entry name" value="RNase_T"/>
    <property type="match status" value="1"/>
</dbReference>
<evidence type="ECO:0000259" key="3">
    <source>
        <dbReference type="SMART" id="SM00479"/>
    </source>
</evidence>
<keyword evidence="5" id="KW-1185">Reference proteome</keyword>
<dbReference type="GO" id="GO:0003887">
    <property type="term" value="F:DNA-directed DNA polymerase activity"/>
    <property type="evidence" value="ECO:0007669"/>
    <property type="project" value="InterPro"/>
</dbReference>
<proteinExistence type="predicted"/>
<dbReference type="InterPro" id="IPR006054">
    <property type="entry name" value="DnaQ"/>
</dbReference>
<dbReference type="NCBIfam" id="TIGR00573">
    <property type="entry name" value="dnaq"/>
    <property type="match status" value="1"/>
</dbReference>
<dbReference type="GO" id="GO:0005829">
    <property type="term" value="C:cytosol"/>
    <property type="evidence" value="ECO:0007669"/>
    <property type="project" value="TreeGrafter"/>
</dbReference>
<dbReference type="Gene3D" id="3.30.420.10">
    <property type="entry name" value="Ribonuclease H-like superfamily/Ribonuclease H"/>
    <property type="match status" value="1"/>
</dbReference>
<dbReference type="PANTHER" id="PTHR30231:SF41">
    <property type="entry name" value="DNA POLYMERASE III SUBUNIT EPSILON"/>
    <property type="match status" value="1"/>
</dbReference>
<dbReference type="GO" id="GO:0008408">
    <property type="term" value="F:3'-5' exonuclease activity"/>
    <property type="evidence" value="ECO:0007669"/>
    <property type="project" value="TreeGrafter"/>
</dbReference>
<feature type="region of interest" description="Disordered" evidence="2">
    <location>
        <begin position="1"/>
        <end position="20"/>
    </location>
</feature>
<dbReference type="CDD" id="cd06127">
    <property type="entry name" value="DEDDh"/>
    <property type="match status" value="1"/>
</dbReference>
<evidence type="ECO:0000313" key="5">
    <source>
        <dbReference type="Proteomes" id="UP000595220"/>
    </source>
</evidence>
<dbReference type="SMART" id="SM00479">
    <property type="entry name" value="EXOIII"/>
    <property type="match status" value="1"/>
</dbReference>
<keyword evidence="1" id="KW-0378">Hydrolase</keyword>
<gene>
    <name evidence="4" type="ORF">I6H42_02600</name>
</gene>
<dbReference type="GO" id="GO:0003677">
    <property type="term" value="F:DNA binding"/>
    <property type="evidence" value="ECO:0007669"/>
    <property type="project" value="InterPro"/>
</dbReference>
<dbReference type="GO" id="GO:0045004">
    <property type="term" value="P:DNA replication proofreading"/>
    <property type="evidence" value="ECO:0007669"/>
    <property type="project" value="TreeGrafter"/>
</dbReference>
<evidence type="ECO:0000256" key="2">
    <source>
        <dbReference type="SAM" id="MobiDB-lite"/>
    </source>
</evidence>
<dbReference type="AlphaFoldDB" id="A0AAP9Y849"/>
<organism evidence="4 5">
    <name type="scientific">Schaalia meyeri</name>
    <dbReference type="NCBI Taxonomy" id="52773"/>
    <lineage>
        <taxon>Bacteria</taxon>
        <taxon>Bacillati</taxon>
        <taxon>Actinomycetota</taxon>
        <taxon>Actinomycetes</taxon>
        <taxon>Actinomycetales</taxon>
        <taxon>Actinomycetaceae</taxon>
        <taxon>Schaalia</taxon>
    </lineage>
</organism>
<keyword evidence="1" id="KW-0269">Exonuclease</keyword>
<dbReference type="InterPro" id="IPR013520">
    <property type="entry name" value="Ribonucl_H"/>
</dbReference>
<feature type="region of interest" description="Disordered" evidence="2">
    <location>
        <begin position="241"/>
        <end position="270"/>
    </location>
</feature>
<dbReference type="Proteomes" id="UP000595220">
    <property type="component" value="Chromosome"/>
</dbReference>
<dbReference type="InterPro" id="IPR012337">
    <property type="entry name" value="RNaseH-like_sf"/>
</dbReference>
<protein>
    <submittedName>
        <fullName evidence="4">3'-5' exoribonuclease</fullName>
    </submittedName>
</protein>
<reference evidence="4 5" key="1">
    <citation type="submission" date="2020-12" db="EMBL/GenBank/DDBJ databases">
        <title>FDA dAtabase for Regulatory Grade micrObial Sequences (FDA-ARGOS): Supporting development and validation of Infectious Disease Dx tests.</title>
        <authorList>
            <person name="Sproer C."/>
            <person name="Gronow S."/>
            <person name="Severitt S."/>
            <person name="Schroder I."/>
            <person name="Tallon L."/>
            <person name="Sadzewicz L."/>
            <person name="Zhao X."/>
            <person name="Boylan J."/>
            <person name="Ott S."/>
            <person name="Bowen H."/>
            <person name="Vavikolanu K."/>
            <person name="Mehta A."/>
            <person name="Aluvathingal J."/>
            <person name="Nadendla S."/>
            <person name="Lowell S."/>
            <person name="Myers T."/>
            <person name="Yan Y."/>
            <person name="Sichtig H."/>
        </authorList>
    </citation>
    <scope>NUCLEOTIDE SEQUENCE [LARGE SCALE GENOMIC DNA]</scope>
    <source>
        <strain evidence="4 5">FDAARGOS_985</strain>
    </source>
</reference>
<evidence type="ECO:0000313" key="4">
    <source>
        <dbReference type="EMBL" id="QQC44317.1"/>
    </source>
</evidence>
<dbReference type="EMBL" id="CP066065">
    <property type="protein sequence ID" value="QQC44317.1"/>
    <property type="molecule type" value="Genomic_DNA"/>
</dbReference>
<keyword evidence="1" id="KW-0540">Nuclease</keyword>
<dbReference type="SUPFAM" id="SSF53098">
    <property type="entry name" value="Ribonuclease H-like"/>
    <property type="match status" value="1"/>
</dbReference>
<feature type="domain" description="Exonuclease" evidence="3">
    <location>
        <begin position="55"/>
        <end position="227"/>
    </location>
</feature>